<dbReference type="InterPro" id="IPR029009">
    <property type="entry name" value="ASB_dom_sf"/>
</dbReference>
<dbReference type="Gene3D" id="3.30.1330.90">
    <property type="entry name" value="D-3-phosphoglycerate dehydrogenase, domain 3"/>
    <property type="match status" value="1"/>
</dbReference>
<evidence type="ECO:0000256" key="1">
    <source>
        <dbReference type="ARBA" id="ARBA00001966"/>
    </source>
</evidence>
<dbReference type="Pfam" id="PF03313">
    <property type="entry name" value="SDH_alpha"/>
    <property type="match status" value="1"/>
</dbReference>
<keyword evidence="15" id="KW-1185">Reference proteome</keyword>
<name>A0ABU7LMX7_9PROT</name>
<evidence type="ECO:0000256" key="2">
    <source>
        <dbReference type="ARBA" id="ARBA00004742"/>
    </source>
</evidence>
<dbReference type="NCBIfam" id="TIGR00720">
    <property type="entry name" value="sda_mono"/>
    <property type="match status" value="1"/>
</dbReference>
<dbReference type="EMBL" id="JAZDRP010000001">
    <property type="protein sequence ID" value="MEE2524971.1"/>
    <property type="molecule type" value="Genomic_DNA"/>
</dbReference>
<dbReference type="InterPro" id="IPR051318">
    <property type="entry name" value="Fe-S_L-Ser"/>
</dbReference>
<evidence type="ECO:0000256" key="8">
    <source>
        <dbReference type="ARBA" id="ARBA00023014"/>
    </source>
</evidence>
<accession>A0ABU7LMX7</accession>
<reference evidence="14 15" key="1">
    <citation type="submission" date="2024-01" db="EMBL/GenBank/DDBJ databases">
        <title>Hyphobacterium bacterium isolated from marine sediment.</title>
        <authorList>
            <person name="Zhao S."/>
        </authorList>
    </citation>
    <scope>NUCLEOTIDE SEQUENCE [LARGE SCALE GENOMIC DNA]</scope>
    <source>
        <strain evidence="15">HN65</strain>
    </source>
</reference>
<dbReference type="InterPro" id="IPR005130">
    <property type="entry name" value="Ser_deHydtase-like_asu"/>
</dbReference>
<dbReference type="SUPFAM" id="SSF143548">
    <property type="entry name" value="Serine metabolism enzymes domain"/>
    <property type="match status" value="1"/>
</dbReference>
<keyword evidence="4 11" id="KW-0312">Gluconeogenesis</keyword>
<evidence type="ECO:0000256" key="11">
    <source>
        <dbReference type="RuleBase" id="RU366059"/>
    </source>
</evidence>
<dbReference type="GO" id="GO:0003941">
    <property type="term" value="F:L-serine ammonia-lyase activity"/>
    <property type="evidence" value="ECO:0007669"/>
    <property type="project" value="UniProtKB-EC"/>
</dbReference>
<evidence type="ECO:0000256" key="7">
    <source>
        <dbReference type="ARBA" id="ARBA00023004"/>
    </source>
</evidence>
<comment type="catalytic activity">
    <reaction evidence="10 11">
        <text>L-serine = pyruvate + NH4(+)</text>
        <dbReference type="Rhea" id="RHEA:19169"/>
        <dbReference type="ChEBI" id="CHEBI:15361"/>
        <dbReference type="ChEBI" id="CHEBI:28938"/>
        <dbReference type="ChEBI" id="CHEBI:33384"/>
        <dbReference type="EC" id="4.3.1.17"/>
    </reaction>
</comment>
<dbReference type="Pfam" id="PF03315">
    <property type="entry name" value="SDH_beta"/>
    <property type="match status" value="1"/>
</dbReference>
<dbReference type="PANTHER" id="PTHR30182:SF1">
    <property type="entry name" value="L-SERINE DEHYDRATASE 1"/>
    <property type="match status" value="1"/>
</dbReference>
<protein>
    <recommendedName>
        <fullName evidence="11">L-serine dehydratase</fullName>
        <ecNumber evidence="11">4.3.1.17</ecNumber>
    </recommendedName>
</protein>
<dbReference type="PANTHER" id="PTHR30182">
    <property type="entry name" value="L-SERINE DEHYDRATASE"/>
    <property type="match status" value="1"/>
</dbReference>
<comment type="caution">
    <text evidence="14">The sequence shown here is derived from an EMBL/GenBank/DDBJ whole genome shotgun (WGS) entry which is preliminary data.</text>
</comment>
<evidence type="ECO:0000256" key="5">
    <source>
        <dbReference type="ARBA" id="ARBA00022485"/>
    </source>
</evidence>
<feature type="domain" description="Serine dehydratase beta chain" evidence="13">
    <location>
        <begin position="4"/>
        <end position="157"/>
    </location>
</feature>
<evidence type="ECO:0000259" key="13">
    <source>
        <dbReference type="Pfam" id="PF03315"/>
    </source>
</evidence>
<keyword evidence="9 11" id="KW-0456">Lyase</keyword>
<keyword evidence="8 11" id="KW-0411">Iron-sulfur</keyword>
<dbReference type="RefSeq" id="WP_330197635.1">
    <property type="nucleotide sequence ID" value="NZ_JAZDRP010000001.1"/>
</dbReference>
<keyword evidence="5 11" id="KW-0004">4Fe-4S</keyword>
<evidence type="ECO:0000313" key="14">
    <source>
        <dbReference type="EMBL" id="MEE2524971.1"/>
    </source>
</evidence>
<evidence type="ECO:0000256" key="9">
    <source>
        <dbReference type="ARBA" id="ARBA00023239"/>
    </source>
</evidence>
<keyword evidence="7 11" id="KW-0408">Iron</keyword>
<evidence type="ECO:0000313" key="15">
    <source>
        <dbReference type="Proteomes" id="UP001354971"/>
    </source>
</evidence>
<dbReference type="EC" id="4.3.1.17" evidence="11"/>
<dbReference type="Proteomes" id="UP001354971">
    <property type="component" value="Unassembled WGS sequence"/>
</dbReference>
<gene>
    <name evidence="14" type="ORF">V0U79_01220</name>
</gene>
<evidence type="ECO:0000256" key="3">
    <source>
        <dbReference type="ARBA" id="ARBA00008636"/>
    </source>
</evidence>
<comment type="cofactor">
    <cofactor evidence="1 11">
        <name>[4Fe-4S] cluster</name>
        <dbReference type="ChEBI" id="CHEBI:49883"/>
    </cofactor>
</comment>
<evidence type="ECO:0000259" key="12">
    <source>
        <dbReference type="Pfam" id="PF03313"/>
    </source>
</evidence>
<dbReference type="InterPro" id="IPR004644">
    <property type="entry name" value="Fe-S_L-Ser_mono"/>
</dbReference>
<keyword evidence="6 11" id="KW-0479">Metal-binding</keyword>
<comment type="similarity">
    <text evidence="3 11">Belongs to the iron-sulfur dependent L-serine dehydratase family.</text>
</comment>
<sequence>MHLSVFDLFKIGVGPSSSHTVGPMKAASLFVQRLKDEHTLAPLWRLQVELYGSLAFTGVGHGTDTAVLLGLEGHDPAEIDPDVMAPRIAAIRESGELLAAGEKPIRFNHREDLVFDGGTRLPFHSNAMKFKAFDETGESLREEIWYSIGGGFVIDESEAGRNSAVGEQTGEPYPFNSGADLIEIGEKHGLTIPEIMLANEKHFRSEEEIRAGVRQIWMAMEGCINRGLREDGILPGGLNVKRRAPRIHRSLLENPEKAEADPLTAMDWINLWAMAVNEENAAGGRVVTAPTNGAAGIIPAVVRYYDRHHWKSGDTDAILRFYLTAAAIGALYKKNASISGAEAGCQGEVGVACSMAAGGLAAALGGNNQQIENAAEIGMEHNLGLTCDPVAGLVQIPCIERNAIGAVKAIDAARLALSGDGQHKVSLDQVIKTMSDVARDMSDKYKETSQGGLAINVPVC</sequence>
<comment type="pathway">
    <text evidence="2">Carbohydrate biosynthesis; gluconeogenesis.</text>
</comment>
<evidence type="ECO:0000256" key="10">
    <source>
        <dbReference type="ARBA" id="ARBA00049406"/>
    </source>
</evidence>
<evidence type="ECO:0000256" key="4">
    <source>
        <dbReference type="ARBA" id="ARBA00022432"/>
    </source>
</evidence>
<dbReference type="InterPro" id="IPR005131">
    <property type="entry name" value="Ser_deHydtase_bsu"/>
</dbReference>
<proteinExistence type="inferred from homology"/>
<evidence type="ECO:0000256" key="6">
    <source>
        <dbReference type="ARBA" id="ARBA00022723"/>
    </source>
</evidence>
<feature type="domain" description="Serine dehydratase-like alpha subunit" evidence="12">
    <location>
        <begin position="187"/>
        <end position="454"/>
    </location>
</feature>
<organism evidence="14 15">
    <name type="scientific">Hyphobacterium lacteum</name>
    <dbReference type="NCBI Taxonomy" id="3116575"/>
    <lineage>
        <taxon>Bacteria</taxon>
        <taxon>Pseudomonadati</taxon>
        <taxon>Pseudomonadota</taxon>
        <taxon>Alphaproteobacteria</taxon>
        <taxon>Maricaulales</taxon>
        <taxon>Maricaulaceae</taxon>
        <taxon>Hyphobacterium</taxon>
    </lineage>
</organism>